<dbReference type="Proteomes" id="UP000198282">
    <property type="component" value="Unassembled WGS sequence"/>
</dbReference>
<dbReference type="AlphaFoldDB" id="A0A239N3M2"/>
<evidence type="ECO:0000313" key="2">
    <source>
        <dbReference type="Proteomes" id="UP000198282"/>
    </source>
</evidence>
<evidence type="ECO:0000313" key="1">
    <source>
        <dbReference type="EMBL" id="SNT48778.1"/>
    </source>
</evidence>
<proteinExistence type="predicted"/>
<reference evidence="1 2" key="1">
    <citation type="submission" date="2017-06" db="EMBL/GenBank/DDBJ databases">
        <authorList>
            <person name="Kim H.J."/>
            <person name="Triplett B.A."/>
        </authorList>
    </citation>
    <scope>NUCLEOTIDE SEQUENCE [LARGE SCALE GENOMIC DNA]</scope>
    <source>
        <strain evidence="1 2">CGMCC 4.2132</strain>
    </source>
</reference>
<dbReference type="EMBL" id="FZOD01000050">
    <property type="protein sequence ID" value="SNT48778.1"/>
    <property type="molecule type" value="Genomic_DNA"/>
</dbReference>
<sequence>MSDGHLHIVENAQVIRLNRGCAARGSNSVTRVIKGQQVGLFLLGYRGGD</sequence>
<accession>A0A239N3M2</accession>
<keyword evidence="2" id="KW-1185">Reference proteome</keyword>
<protein>
    <submittedName>
        <fullName evidence="1">Uncharacterized protein</fullName>
    </submittedName>
</protein>
<organism evidence="1 2">
    <name type="scientific">Streptosporangium subroseum</name>
    <dbReference type="NCBI Taxonomy" id="106412"/>
    <lineage>
        <taxon>Bacteria</taxon>
        <taxon>Bacillati</taxon>
        <taxon>Actinomycetota</taxon>
        <taxon>Actinomycetes</taxon>
        <taxon>Streptosporangiales</taxon>
        <taxon>Streptosporangiaceae</taxon>
        <taxon>Streptosporangium</taxon>
    </lineage>
</organism>
<gene>
    <name evidence="1" type="ORF">SAMN05216276_105010</name>
</gene>
<name>A0A239N3M2_9ACTN</name>